<evidence type="ECO:0000256" key="2">
    <source>
        <dbReference type="ARBA" id="ARBA00022884"/>
    </source>
</evidence>
<sequence length="961" mass="107283">MRTNFGINGGTLPIPKTKSTLRERYKARDRTTHLRKTREVQNAEIRNLQSNAGSRYAAILYTAMSTNGKAAIQKCSISTNKKRCHFEMAPTAPVSTTQMQDSHVSSSGEAEPGNRPASDENASQVLQNDGSSNLDKEKTPMCLVNELARFNKIEHQYRLTNEEGPPHKKKFTVTLKFGTEEYTADGASIKKAQHAAASIALVNTMYKHPPPKSSRSQRGAKSNITPTVELNALAMKRGEPTTYTLVETPVYNRGAYVNYCPRRMYNQPFMQPYPEYGFDRFGHPQRGKFDYRGAPRGCYNNYRMMEPGFYNSNPPLYKVLAKVGEREFFGEGTTAQAARHEAASKALQVLKNLPLEENGDAVTRVVTNEGAPEDPDSSTELKSPISLVHEIALKRNLPVVFEVISEKGQPHMRTFVTRCTVGDKFESIGEGNGKKLSKKRAAEKMLEQLRTLPPTTTVLSTGFTGSLSRMKRKPNANKKKSRNLIKDTTPSTGSTQQDQPKSESDTVEDMNPISRLIHIQQAKREKEPVYTLREERGMSRQKVFVMEVKMGEHSCTGTGSNKKIAKRKAAEGLLQQLGYISPTVNRTGHPLPPQNQPSNKVRFNEDNKPAASTGGSVGRQLVPGLLLMVDNNKASNGNPSTPHKGMALKTAAIAKEYLSNGNSPTADALAGNKRPKSGAVVRPTDQLLYLAQLLNIQVQFTDFPKGNHSEYLSLVSITTDPLQVCHGSGSSLDISHDQASLNALRCLSEMGLDSIAPAKKDQPTNNVPPTGAQTDNKISAIEMVGWSSLGRSVLRNVFSSKPQTCTTIVRGHRTLPIVPSNFQYAKFKDMLHFYAMLGIIPASILIFYTNVFIGPAKLAEIPEGYEPKHWEYYKHPITRFMARHIFTPPQQEYEKFMHVLYEEDEKMKIRALQSKVLGLMRDRADYQAYYYRQIDGKYLRRSKKYAEEFEETSGVDTRYQS</sequence>
<dbReference type="GO" id="GO:0010494">
    <property type="term" value="C:cytoplasmic stress granule"/>
    <property type="evidence" value="ECO:0007669"/>
    <property type="project" value="TreeGrafter"/>
</dbReference>
<dbReference type="Pfam" id="PF16482">
    <property type="entry name" value="Staufen_C"/>
    <property type="match status" value="1"/>
</dbReference>
<evidence type="ECO:0000256" key="1">
    <source>
        <dbReference type="ARBA" id="ARBA00022737"/>
    </source>
</evidence>
<dbReference type="GO" id="GO:0032839">
    <property type="term" value="C:dendrite cytoplasm"/>
    <property type="evidence" value="ECO:0007669"/>
    <property type="project" value="GOC"/>
</dbReference>
<dbReference type="Proteomes" id="UP000479000">
    <property type="component" value="Unassembled WGS sequence"/>
</dbReference>
<gene>
    <name evidence="7" type="ORF">NTEN_LOCUS11870</name>
</gene>
<dbReference type="CDD" id="cd19860">
    <property type="entry name" value="DSRM_STAU_rpt4"/>
    <property type="match status" value="1"/>
</dbReference>
<feature type="domain" description="DRBM" evidence="6">
    <location>
        <begin position="511"/>
        <end position="579"/>
    </location>
</feature>
<dbReference type="Pfam" id="PF00035">
    <property type="entry name" value="dsrm"/>
    <property type="match status" value="3"/>
</dbReference>
<dbReference type="GO" id="GO:0005886">
    <property type="term" value="C:plasma membrane"/>
    <property type="evidence" value="ECO:0007669"/>
    <property type="project" value="TreeGrafter"/>
</dbReference>
<accession>A0A6H5GSM1</accession>
<dbReference type="OrthoDB" id="10037267at2759"/>
<feature type="region of interest" description="Disordered" evidence="4">
    <location>
        <begin position="91"/>
        <end position="138"/>
    </location>
</feature>
<feature type="domain" description="DRBM" evidence="6">
    <location>
        <begin position="383"/>
        <end position="451"/>
    </location>
</feature>
<dbReference type="PANTHER" id="PTHR46054:SF3">
    <property type="entry name" value="MATERNAL EFFECT PROTEIN STAUFEN"/>
    <property type="match status" value="1"/>
</dbReference>
<feature type="domain" description="DRBM" evidence="6">
    <location>
        <begin position="225"/>
        <end position="352"/>
    </location>
</feature>
<dbReference type="Gene3D" id="3.30.160.20">
    <property type="match status" value="5"/>
</dbReference>
<evidence type="ECO:0000256" key="5">
    <source>
        <dbReference type="SAM" id="Phobius"/>
    </source>
</evidence>
<keyword evidence="5" id="KW-0472">Membrane</keyword>
<keyword evidence="1" id="KW-0677">Repeat</keyword>
<dbReference type="SMART" id="SM00358">
    <property type="entry name" value="DSRM"/>
    <property type="match status" value="5"/>
</dbReference>
<protein>
    <recommendedName>
        <fullName evidence="6">DRBM domain-containing protein</fullName>
    </recommendedName>
</protein>
<evidence type="ECO:0000259" key="6">
    <source>
        <dbReference type="PROSITE" id="PS50137"/>
    </source>
</evidence>
<feature type="compositionally biased region" description="Polar residues" evidence="4">
    <location>
        <begin position="120"/>
        <end position="133"/>
    </location>
</feature>
<dbReference type="CDD" id="cd19861">
    <property type="entry name" value="DSRM_STAU_rpt5"/>
    <property type="match status" value="1"/>
</dbReference>
<proteinExistence type="predicted"/>
<dbReference type="GO" id="GO:0003729">
    <property type="term" value="F:mRNA binding"/>
    <property type="evidence" value="ECO:0007669"/>
    <property type="project" value="TreeGrafter"/>
</dbReference>
<keyword evidence="5" id="KW-0812">Transmembrane</keyword>
<dbReference type="EMBL" id="CADCXU010017643">
    <property type="protein sequence ID" value="CAB0006393.1"/>
    <property type="molecule type" value="Genomic_DNA"/>
</dbReference>
<dbReference type="InterPro" id="IPR019173">
    <property type="entry name" value="NADH_UbQ_OxRdtase_B5_su"/>
</dbReference>
<feature type="compositionally biased region" description="Polar residues" evidence="4">
    <location>
        <begin position="93"/>
        <end position="108"/>
    </location>
</feature>
<dbReference type="InterPro" id="IPR014720">
    <property type="entry name" value="dsRBD_dom"/>
</dbReference>
<dbReference type="GO" id="GO:0098964">
    <property type="term" value="P:anterograde dendritic transport of messenger ribonucleoprotein complex"/>
    <property type="evidence" value="ECO:0007669"/>
    <property type="project" value="TreeGrafter"/>
</dbReference>
<dbReference type="InterPro" id="IPR032478">
    <property type="entry name" value="Staufen_C"/>
</dbReference>
<dbReference type="CDD" id="cd19859">
    <property type="entry name" value="DSRM_STAU_rpt3"/>
    <property type="match status" value="1"/>
</dbReference>
<dbReference type="GO" id="GO:0043025">
    <property type="term" value="C:neuronal cell body"/>
    <property type="evidence" value="ECO:0007669"/>
    <property type="project" value="TreeGrafter"/>
</dbReference>
<dbReference type="FunFam" id="3.30.160.20:FF:000007">
    <property type="entry name" value="Double-stranded RNA-binding protein Staufen homolog 1"/>
    <property type="match status" value="2"/>
</dbReference>
<evidence type="ECO:0000256" key="4">
    <source>
        <dbReference type="SAM" id="MobiDB-lite"/>
    </source>
</evidence>
<feature type="compositionally biased region" description="Polar residues" evidence="4">
    <location>
        <begin position="486"/>
        <end position="499"/>
    </location>
</feature>
<keyword evidence="8" id="KW-1185">Reference proteome</keyword>
<dbReference type="GO" id="GO:0010468">
    <property type="term" value="P:regulation of gene expression"/>
    <property type="evidence" value="ECO:0007669"/>
    <property type="project" value="UniProtKB-ARBA"/>
</dbReference>
<feature type="region of interest" description="Disordered" evidence="4">
    <location>
        <begin position="457"/>
        <end position="530"/>
    </location>
</feature>
<dbReference type="GO" id="GO:0008298">
    <property type="term" value="P:intracellular mRNA localization"/>
    <property type="evidence" value="ECO:0007669"/>
    <property type="project" value="TreeGrafter"/>
</dbReference>
<dbReference type="PROSITE" id="PS50137">
    <property type="entry name" value="DS_RBD"/>
    <property type="match status" value="4"/>
</dbReference>
<feature type="compositionally biased region" description="Polar residues" evidence="4">
    <location>
        <begin position="457"/>
        <end position="467"/>
    </location>
</feature>
<keyword evidence="2 3" id="KW-0694">RNA-binding</keyword>
<dbReference type="PANTHER" id="PTHR46054">
    <property type="entry name" value="MATERNAL EFFECT PROTEIN STAUFEN"/>
    <property type="match status" value="1"/>
</dbReference>
<feature type="transmembrane region" description="Helical" evidence="5">
    <location>
        <begin position="831"/>
        <end position="853"/>
    </location>
</feature>
<dbReference type="GO" id="GO:0003725">
    <property type="term" value="F:double-stranded RNA binding"/>
    <property type="evidence" value="ECO:0007669"/>
    <property type="project" value="TreeGrafter"/>
</dbReference>
<organism evidence="7 8">
    <name type="scientific">Nesidiocoris tenuis</name>
    <dbReference type="NCBI Taxonomy" id="355587"/>
    <lineage>
        <taxon>Eukaryota</taxon>
        <taxon>Metazoa</taxon>
        <taxon>Ecdysozoa</taxon>
        <taxon>Arthropoda</taxon>
        <taxon>Hexapoda</taxon>
        <taxon>Insecta</taxon>
        <taxon>Pterygota</taxon>
        <taxon>Neoptera</taxon>
        <taxon>Paraneoptera</taxon>
        <taxon>Hemiptera</taxon>
        <taxon>Heteroptera</taxon>
        <taxon>Panheteroptera</taxon>
        <taxon>Cimicomorpha</taxon>
        <taxon>Miridae</taxon>
        <taxon>Dicyphina</taxon>
        <taxon>Nesidiocoris</taxon>
    </lineage>
</organism>
<dbReference type="GO" id="GO:0007281">
    <property type="term" value="P:germ cell development"/>
    <property type="evidence" value="ECO:0007669"/>
    <property type="project" value="TreeGrafter"/>
</dbReference>
<dbReference type="GO" id="GO:0035418">
    <property type="term" value="P:protein localization to synapse"/>
    <property type="evidence" value="ECO:0007669"/>
    <property type="project" value="TreeGrafter"/>
</dbReference>
<evidence type="ECO:0000313" key="8">
    <source>
        <dbReference type="Proteomes" id="UP000479000"/>
    </source>
</evidence>
<dbReference type="SUPFAM" id="SSF54768">
    <property type="entry name" value="dsRNA-binding domain-like"/>
    <property type="match status" value="5"/>
</dbReference>
<dbReference type="Pfam" id="PF09781">
    <property type="entry name" value="NDUF_B5"/>
    <property type="match status" value="1"/>
</dbReference>
<name>A0A6H5GSM1_9HEMI</name>
<dbReference type="AlphaFoldDB" id="A0A6H5GSM1"/>
<keyword evidence="5" id="KW-1133">Transmembrane helix</keyword>
<feature type="domain" description="DRBM" evidence="6">
    <location>
        <begin position="139"/>
        <end position="206"/>
    </location>
</feature>
<evidence type="ECO:0000256" key="3">
    <source>
        <dbReference type="PROSITE-ProRule" id="PRU00266"/>
    </source>
</evidence>
<dbReference type="InterPro" id="IPR051740">
    <property type="entry name" value="DRBM-containing_protein"/>
</dbReference>
<dbReference type="CDD" id="cd19857">
    <property type="entry name" value="DSRM_STAU_rpt1"/>
    <property type="match status" value="1"/>
</dbReference>
<evidence type="ECO:0000313" key="7">
    <source>
        <dbReference type="EMBL" id="CAB0006393.1"/>
    </source>
</evidence>
<feature type="compositionally biased region" description="Basic residues" evidence="4">
    <location>
        <begin position="469"/>
        <end position="483"/>
    </location>
</feature>
<reference evidence="7 8" key="1">
    <citation type="submission" date="2020-02" db="EMBL/GenBank/DDBJ databases">
        <authorList>
            <person name="Ferguson B K."/>
        </authorList>
    </citation>
    <scope>NUCLEOTIDE SEQUENCE [LARGE SCALE GENOMIC DNA]</scope>
</reference>